<dbReference type="Pfam" id="PF05055">
    <property type="entry name" value="DUF677"/>
    <property type="match status" value="1"/>
</dbReference>
<dbReference type="PANTHER" id="PTHR31113:SF32">
    <property type="entry name" value="UPF0496 PLANT-LIKE PROTEIN"/>
    <property type="match status" value="1"/>
</dbReference>
<sequence length="380" mass="42903">MGGKSSKDRNGGDHSISPSLTDLAQYEAACRNDPRVTTFNTVLHERTNLVINALAADVARQSLSLRSFQELTNSLFQVNQEVVRVILECQRDMWDDNDLFGLIEDYFNMSVHTLNFCTALERCLARARDSHLILQFAVRHFEEEAKEEKEREDGLEGIKFTKTIGELEKFKAAGDPFSHEFFVLLHSVSDQQLSLFKKLQERKKKVDKKLRTTKTWRRVSNILFVAAFISVLVFSVVAAAMAFPPVVTAIAGALTAPVGSVGKWIDSLWKKHQKELESQEEWLCVIGGSTKIAIYEVDSIRVIVDRFRIEIDSLMQKAEFAVGVGGDDAVRCSVDEIKGGIEGFMKMVEDLLRQSHICSEEIRMVRSILSQRLISTPNDK</sequence>
<feature type="transmembrane region" description="Helical" evidence="6">
    <location>
        <begin position="219"/>
        <end position="240"/>
    </location>
</feature>
<evidence type="ECO:0000256" key="3">
    <source>
        <dbReference type="ARBA" id="ARBA00022692"/>
    </source>
</evidence>
<reference evidence="7 8" key="1">
    <citation type="journal article" date="2023" name="Hortic Res">
        <title>Pangenome of water caltrop reveals structural variations and asymmetric subgenome divergence after allopolyploidization.</title>
        <authorList>
            <person name="Zhang X."/>
            <person name="Chen Y."/>
            <person name="Wang L."/>
            <person name="Yuan Y."/>
            <person name="Fang M."/>
            <person name="Shi L."/>
            <person name="Lu R."/>
            <person name="Comes H.P."/>
            <person name="Ma Y."/>
            <person name="Chen Y."/>
            <person name="Huang G."/>
            <person name="Zhou Y."/>
            <person name="Zheng Z."/>
            <person name="Qiu Y."/>
        </authorList>
    </citation>
    <scope>NUCLEOTIDE SEQUENCE [LARGE SCALE GENOMIC DNA]</scope>
    <source>
        <tissue evidence="7">Roots</tissue>
    </source>
</reference>
<evidence type="ECO:0000256" key="6">
    <source>
        <dbReference type="SAM" id="Phobius"/>
    </source>
</evidence>
<comment type="similarity">
    <text evidence="2">Belongs to the UPF0496 family.</text>
</comment>
<name>A0AAN7JTQ3_9MYRT</name>
<evidence type="ECO:0000313" key="8">
    <source>
        <dbReference type="Proteomes" id="UP001345219"/>
    </source>
</evidence>
<organism evidence="7 8">
    <name type="scientific">Trapa incisa</name>
    <dbReference type="NCBI Taxonomy" id="236973"/>
    <lineage>
        <taxon>Eukaryota</taxon>
        <taxon>Viridiplantae</taxon>
        <taxon>Streptophyta</taxon>
        <taxon>Embryophyta</taxon>
        <taxon>Tracheophyta</taxon>
        <taxon>Spermatophyta</taxon>
        <taxon>Magnoliopsida</taxon>
        <taxon>eudicotyledons</taxon>
        <taxon>Gunneridae</taxon>
        <taxon>Pentapetalae</taxon>
        <taxon>rosids</taxon>
        <taxon>malvids</taxon>
        <taxon>Myrtales</taxon>
        <taxon>Lythraceae</taxon>
        <taxon>Trapa</taxon>
    </lineage>
</organism>
<keyword evidence="4 6" id="KW-1133">Transmembrane helix</keyword>
<evidence type="ECO:0000313" key="7">
    <source>
        <dbReference type="EMBL" id="KAK4754093.1"/>
    </source>
</evidence>
<comment type="subcellular location">
    <subcellularLocation>
        <location evidence="1">Membrane</location>
    </subcellularLocation>
</comment>
<dbReference type="GO" id="GO:0016020">
    <property type="term" value="C:membrane"/>
    <property type="evidence" value="ECO:0007669"/>
    <property type="project" value="UniProtKB-SubCell"/>
</dbReference>
<dbReference type="Proteomes" id="UP001345219">
    <property type="component" value="Chromosome 2"/>
</dbReference>
<proteinExistence type="inferred from homology"/>
<gene>
    <name evidence="7" type="ORF">SAY87_002197</name>
</gene>
<keyword evidence="5 6" id="KW-0472">Membrane</keyword>
<protein>
    <submittedName>
        <fullName evidence="7">Uncharacterized protein</fullName>
    </submittedName>
</protein>
<dbReference type="AlphaFoldDB" id="A0AAN7JTQ3"/>
<evidence type="ECO:0000256" key="5">
    <source>
        <dbReference type="ARBA" id="ARBA00023136"/>
    </source>
</evidence>
<evidence type="ECO:0000256" key="1">
    <source>
        <dbReference type="ARBA" id="ARBA00004370"/>
    </source>
</evidence>
<evidence type="ECO:0000256" key="4">
    <source>
        <dbReference type="ARBA" id="ARBA00022989"/>
    </source>
</evidence>
<comment type="caution">
    <text evidence="7">The sequence shown here is derived from an EMBL/GenBank/DDBJ whole genome shotgun (WGS) entry which is preliminary data.</text>
</comment>
<dbReference type="PANTHER" id="PTHR31113">
    <property type="entry name" value="UPF0496 PROTEIN 3-RELATED"/>
    <property type="match status" value="1"/>
</dbReference>
<keyword evidence="8" id="KW-1185">Reference proteome</keyword>
<evidence type="ECO:0000256" key="2">
    <source>
        <dbReference type="ARBA" id="ARBA00009074"/>
    </source>
</evidence>
<keyword evidence="3 6" id="KW-0812">Transmembrane</keyword>
<dbReference type="EMBL" id="JAXIOK010000015">
    <property type="protein sequence ID" value="KAK4754093.1"/>
    <property type="molecule type" value="Genomic_DNA"/>
</dbReference>
<feature type="transmembrane region" description="Helical" evidence="6">
    <location>
        <begin position="246"/>
        <end position="265"/>
    </location>
</feature>
<dbReference type="InterPro" id="IPR007749">
    <property type="entry name" value="DUF677"/>
</dbReference>
<accession>A0AAN7JTQ3</accession>